<name>A0AAV5BUK6_ELECO</name>
<dbReference type="SUPFAM" id="SSF54001">
    <property type="entry name" value="Cysteine proteinases"/>
    <property type="match status" value="1"/>
</dbReference>
<reference evidence="2" key="1">
    <citation type="journal article" date="2018" name="DNA Res.">
        <title>Multiple hybrid de novo genome assembly of finger millet, an orphan allotetraploid crop.</title>
        <authorList>
            <person name="Hatakeyama M."/>
            <person name="Aluri S."/>
            <person name="Balachadran M.T."/>
            <person name="Sivarajan S.R."/>
            <person name="Patrignani A."/>
            <person name="Gruter S."/>
            <person name="Poveda L."/>
            <person name="Shimizu-Inatsugi R."/>
            <person name="Baeten J."/>
            <person name="Francoijs K.J."/>
            <person name="Nataraja K.N."/>
            <person name="Reddy Y.A.N."/>
            <person name="Phadnis S."/>
            <person name="Ravikumar R.L."/>
            <person name="Schlapbach R."/>
            <person name="Sreeman S.M."/>
            <person name="Shimizu K.K."/>
        </authorList>
    </citation>
    <scope>NUCLEOTIDE SEQUENCE</scope>
</reference>
<dbReference type="EMBL" id="BQKI01000003">
    <property type="protein sequence ID" value="GJM90089.1"/>
    <property type="molecule type" value="Genomic_DNA"/>
</dbReference>
<sequence length="88" mass="9640">MESHRAIRTGTLDLLSEQELVDCDVKSHGCKGGRAVNAFNHSARKRVAETGKRNSLAATHQPTSPFISRLLPRGSLPHLAGYLNRTSF</sequence>
<keyword evidence="3" id="KW-1185">Reference proteome</keyword>
<dbReference type="Pfam" id="PF00112">
    <property type="entry name" value="Peptidase_C1"/>
    <property type="match status" value="1"/>
</dbReference>
<evidence type="ECO:0000313" key="3">
    <source>
        <dbReference type="Proteomes" id="UP001054889"/>
    </source>
</evidence>
<comment type="caution">
    <text evidence="2">The sequence shown here is derived from an EMBL/GenBank/DDBJ whole genome shotgun (WGS) entry which is preliminary data.</text>
</comment>
<dbReference type="InterPro" id="IPR038765">
    <property type="entry name" value="Papain-like_cys_pep_sf"/>
</dbReference>
<gene>
    <name evidence="2" type="primary">ga06335</name>
    <name evidence="2" type="ORF">PR202_ga06335</name>
</gene>
<evidence type="ECO:0000313" key="2">
    <source>
        <dbReference type="EMBL" id="GJM90089.1"/>
    </source>
</evidence>
<evidence type="ECO:0000259" key="1">
    <source>
        <dbReference type="Pfam" id="PF00112"/>
    </source>
</evidence>
<dbReference type="Proteomes" id="UP001054889">
    <property type="component" value="Unassembled WGS sequence"/>
</dbReference>
<dbReference type="AlphaFoldDB" id="A0AAV5BUK6"/>
<organism evidence="2 3">
    <name type="scientific">Eleusine coracana subsp. coracana</name>
    <dbReference type="NCBI Taxonomy" id="191504"/>
    <lineage>
        <taxon>Eukaryota</taxon>
        <taxon>Viridiplantae</taxon>
        <taxon>Streptophyta</taxon>
        <taxon>Embryophyta</taxon>
        <taxon>Tracheophyta</taxon>
        <taxon>Spermatophyta</taxon>
        <taxon>Magnoliopsida</taxon>
        <taxon>Liliopsida</taxon>
        <taxon>Poales</taxon>
        <taxon>Poaceae</taxon>
        <taxon>PACMAD clade</taxon>
        <taxon>Chloridoideae</taxon>
        <taxon>Cynodonteae</taxon>
        <taxon>Eleusininae</taxon>
        <taxon>Eleusine</taxon>
    </lineage>
</organism>
<dbReference type="Gene3D" id="3.90.70.10">
    <property type="entry name" value="Cysteine proteinases"/>
    <property type="match status" value="1"/>
</dbReference>
<reference evidence="2" key="2">
    <citation type="submission" date="2021-12" db="EMBL/GenBank/DDBJ databases">
        <title>Resequencing data analysis of finger millet.</title>
        <authorList>
            <person name="Hatakeyama M."/>
            <person name="Aluri S."/>
            <person name="Balachadran M.T."/>
            <person name="Sivarajan S.R."/>
            <person name="Poveda L."/>
            <person name="Shimizu-Inatsugi R."/>
            <person name="Schlapbach R."/>
            <person name="Sreeman S.M."/>
            <person name="Shimizu K.K."/>
        </authorList>
    </citation>
    <scope>NUCLEOTIDE SEQUENCE</scope>
</reference>
<feature type="domain" description="Peptidase C1A papain C-terminal" evidence="1">
    <location>
        <begin position="1"/>
        <end position="60"/>
    </location>
</feature>
<protein>
    <recommendedName>
        <fullName evidence="1">Peptidase C1A papain C-terminal domain-containing protein</fullName>
    </recommendedName>
</protein>
<dbReference type="InterPro" id="IPR000668">
    <property type="entry name" value="Peptidase_C1A_C"/>
</dbReference>
<dbReference type="GO" id="GO:0006508">
    <property type="term" value="P:proteolysis"/>
    <property type="evidence" value="ECO:0007669"/>
    <property type="project" value="InterPro"/>
</dbReference>
<proteinExistence type="predicted"/>
<dbReference type="GO" id="GO:0008234">
    <property type="term" value="F:cysteine-type peptidase activity"/>
    <property type="evidence" value="ECO:0007669"/>
    <property type="project" value="InterPro"/>
</dbReference>
<accession>A0AAV5BUK6</accession>